<reference evidence="2" key="1">
    <citation type="submission" date="2020-02" db="EMBL/GenBank/DDBJ databases">
        <authorList>
            <person name="Meier V. D."/>
        </authorList>
    </citation>
    <scope>NUCLEOTIDE SEQUENCE</scope>
    <source>
        <strain evidence="2">AVDCRST_MAG63</strain>
    </source>
</reference>
<gene>
    <name evidence="2" type="ORF">AVDCRST_MAG63-2825</name>
</gene>
<evidence type="ECO:0000313" key="2">
    <source>
        <dbReference type="EMBL" id="CAA9268733.1"/>
    </source>
</evidence>
<organism evidence="2">
    <name type="scientific">uncultured Armatimonadetes bacterium</name>
    <dbReference type="NCBI Taxonomy" id="157466"/>
    <lineage>
        <taxon>Bacteria</taxon>
        <taxon>Bacillati</taxon>
        <taxon>Armatimonadota</taxon>
        <taxon>environmental samples</taxon>
    </lineage>
</organism>
<accession>A0A6J4J759</accession>
<dbReference type="AlphaFoldDB" id="A0A6J4J759"/>
<proteinExistence type="predicted"/>
<evidence type="ECO:0000256" key="1">
    <source>
        <dbReference type="SAM" id="MobiDB-lite"/>
    </source>
</evidence>
<protein>
    <submittedName>
        <fullName evidence="2">Uncharacterized protein</fullName>
    </submittedName>
</protein>
<name>A0A6J4J759_9BACT</name>
<sequence>MDEPGITDLHGDQTPAGGRETVEDDFAGVGHVKPFAKGSDCRHYKRGAAYCATACRSGFQTGRRRLSVTGRPFRWHKKAIKSTAARGTTQVPDS</sequence>
<dbReference type="EMBL" id="CADCTO010000370">
    <property type="protein sequence ID" value="CAA9268733.1"/>
    <property type="molecule type" value="Genomic_DNA"/>
</dbReference>
<feature type="region of interest" description="Disordered" evidence="1">
    <location>
        <begin position="1"/>
        <end position="22"/>
    </location>
</feature>